<feature type="chain" id="PRO_5035161900" description="Lipocalin/cytosolic fatty-acid binding domain-containing protein" evidence="1">
    <location>
        <begin position="17"/>
        <end position="181"/>
    </location>
</feature>
<feature type="domain" description="Lipocalin/cytosolic fatty-acid binding" evidence="2">
    <location>
        <begin position="38"/>
        <end position="178"/>
    </location>
</feature>
<dbReference type="Gene3D" id="2.40.128.20">
    <property type="match status" value="1"/>
</dbReference>
<reference evidence="3" key="1">
    <citation type="submission" date="2021-04" db="EMBL/GenBank/DDBJ databases">
        <authorList>
            <person name="Chebbi M.A.C M."/>
        </authorList>
    </citation>
    <scope>NUCLEOTIDE SEQUENCE</scope>
</reference>
<sequence>MLIAAVVSLLIVGSYAQSDSRGSCVNYLPVNYDFYQGAGAWWEYAATYDPYGGRLRCIIENWLAPEGNNTRVVTTGISKKTGNEMVIEGDYSKNRYTRKLHVVSAVPLVGLQTIDFYDMEDIYNDYIITTYCMNQGSRSVPVVLILTRSPNPRTNVIARAQQVARNHGLSVGNFIRFDTNC</sequence>
<evidence type="ECO:0000313" key="4">
    <source>
        <dbReference type="Proteomes" id="UP000786811"/>
    </source>
</evidence>
<evidence type="ECO:0000313" key="3">
    <source>
        <dbReference type="EMBL" id="CAG5076028.1"/>
    </source>
</evidence>
<evidence type="ECO:0000259" key="2">
    <source>
        <dbReference type="Pfam" id="PF00061"/>
    </source>
</evidence>
<proteinExistence type="predicted"/>
<dbReference type="SUPFAM" id="SSF50814">
    <property type="entry name" value="Lipocalins"/>
    <property type="match status" value="1"/>
</dbReference>
<dbReference type="Pfam" id="PF00061">
    <property type="entry name" value="Lipocalin"/>
    <property type="match status" value="1"/>
</dbReference>
<dbReference type="InterPro" id="IPR012674">
    <property type="entry name" value="Calycin"/>
</dbReference>
<dbReference type="AlphaFoldDB" id="A0A8J2H3Q3"/>
<gene>
    <name evidence="3" type="ORF">HICCMSTLAB_LOCUS2009</name>
</gene>
<organism evidence="3 4">
    <name type="scientific">Cotesia congregata</name>
    <name type="common">Parasitoid wasp</name>
    <name type="synonym">Apanteles congregatus</name>
    <dbReference type="NCBI Taxonomy" id="51543"/>
    <lineage>
        <taxon>Eukaryota</taxon>
        <taxon>Metazoa</taxon>
        <taxon>Ecdysozoa</taxon>
        <taxon>Arthropoda</taxon>
        <taxon>Hexapoda</taxon>
        <taxon>Insecta</taxon>
        <taxon>Pterygota</taxon>
        <taxon>Neoptera</taxon>
        <taxon>Endopterygota</taxon>
        <taxon>Hymenoptera</taxon>
        <taxon>Apocrita</taxon>
        <taxon>Ichneumonoidea</taxon>
        <taxon>Braconidae</taxon>
        <taxon>Microgastrinae</taxon>
        <taxon>Cotesia</taxon>
    </lineage>
</organism>
<evidence type="ECO:0000256" key="1">
    <source>
        <dbReference type="SAM" id="SignalP"/>
    </source>
</evidence>
<comment type="caution">
    <text evidence="3">The sequence shown here is derived from an EMBL/GenBank/DDBJ whole genome shotgun (WGS) entry which is preliminary data.</text>
</comment>
<dbReference type="InterPro" id="IPR000566">
    <property type="entry name" value="Lipocln_cytosolic_FA-bd_dom"/>
</dbReference>
<keyword evidence="1" id="KW-0732">Signal</keyword>
<protein>
    <recommendedName>
        <fullName evidence="2">Lipocalin/cytosolic fatty-acid binding domain-containing protein</fullName>
    </recommendedName>
</protein>
<dbReference type="Proteomes" id="UP000786811">
    <property type="component" value="Unassembled WGS sequence"/>
</dbReference>
<feature type="signal peptide" evidence="1">
    <location>
        <begin position="1"/>
        <end position="16"/>
    </location>
</feature>
<keyword evidence="4" id="KW-1185">Reference proteome</keyword>
<dbReference type="EMBL" id="CAJNRD030001116">
    <property type="protein sequence ID" value="CAG5076028.1"/>
    <property type="molecule type" value="Genomic_DNA"/>
</dbReference>
<accession>A0A8J2H3Q3</accession>
<name>A0A8J2H3Q3_COTCN</name>